<name>A0A937KD95_9BACT</name>
<protein>
    <submittedName>
        <fullName evidence="2">Uncharacterized protein</fullName>
    </submittedName>
</protein>
<proteinExistence type="predicted"/>
<organism evidence="2 3">
    <name type="scientific">Fulvivirga marina</name>
    <dbReference type="NCBI Taxonomy" id="2494733"/>
    <lineage>
        <taxon>Bacteria</taxon>
        <taxon>Pseudomonadati</taxon>
        <taxon>Bacteroidota</taxon>
        <taxon>Cytophagia</taxon>
        <taxon>Cytophagales</taxon>
        <taxon>Fulvivirgaceae</taxon>
        <taxon>Fulvivirga</taxon>
    </lineage>
</organism>
<gene>
    <name evidence="2" type="ORF">JMN32_18110</name>
</gene>
<reference evidence="2" key="1">
    <citation type="submission" date="2021-01" db="EMBL/GenBank/DDBJ databases">
        <title>Fulvivirga kasyanovii gen. nov., sp nov., a novel member of the phylum Bacteroidetes isolated from seawater in a mussel farm.</title>
        <authorList>
            <person name="Zhao L.-H."/>
            <person name="Wang Z.-J."/>
        </authorList>
    </citation>
    <scope>NUCLEOTIDE SEQUENCE</scope>
    <source>
        <strain evidence="2">29W222</strain>
    </source>
</reference>
<sequence>MIHAKSNLLTALAFVILFILGCSERSSNTDTTDSNSNEEKSSIETDNDRIEKEMMNEDMINNLIGSFVVKLFLESDEASEIWEETGFQEKRSVSFCYDTVHFHELVIEGNIDSLQIDFVQQEETIWSKTISKLEGNVKFADLPFLENGKLLLSTGNKIFFEADLVGESCM</sequence>
<dbReference type="AlphaFoldDB" id="A0A937KD95"/>
<evidence type="ECO:0000313" key="2">
    <source>
        <dbReference type="EMBL" id="MBL6448234.1"/>
    </source>
</evidence>
<dbReference type="PROSITE" id="PS51257">
    <property type="entry name" value="PROKAR_LIPOPROTEIN"/>
    <property type="match status" value="1"/>
</dbReference>
<evidence type="ECO:0000313" key="3">
    <source>
        <dbReference type="Proteomes" id="UP000614216"/>
    </source>
</evidence>
<feature type="compositionally biased region" description="Basic and acidic residues" evidence="1">
    <location>
        <begin position="37"/>
        <end position="47"/>
    </location>
</feature>
<dbReference type="RefSeq" id="WP_202857776.1">
    <property type="nucleotide sequence ID" value="NZ_JAEUGD010000059.1"/>
</dbReference>
<evidence type="ECO:0000256" key="1">
    <source>
        <dbReference type="SAM" id="MobiDB-lite"/>
    </source>
</evidence>
<dbReference type="EMBL" id="JAEUGD010000059">
    <property type="protein sequence ID" value="MBL6448234.1"/>
    <property type="molecule type" value="Genomic_DNA"/>
</dbReference>
<keyword evidence="3" id="KW-1185">Reference proteome</keyword>
<feature type="region of interest" description="Disordered" evidence="1">
    <location>
        <begin position="26"/>
        <end position="47"/>
    </location>
</feature>
<dbReference type="Proteomes" id="UP000614216">
    <property type="component" value="Unassembled WGS sequence"/>
</dbReference>
<accession>A0A937KD95</accession>
<feature type="compositionally biased region" description="Low complexity" evidence="1">
    <location>
        <begin position="26"/>
        <end position="35"/>
    </location>
</feature>
<comment type="caution">
    <text evidence="2">The sequence shown here is derived from an EMBL/GenBank/DDBJ whole genome shotgun (WGS) entry which is preliminary data.</text>
</comment>